<gene>
    <name evidence="3" type="ORF">MQC88_12590</name>
</gene>
<feature type="compositionally biased region" description="Low complexity" evidence="1">
    <location>
        <begin position="138"/>
        <end position="151"/>
    </location>
</feature>
<dbReference type="EMBL" id="JALGCL010000005">
    <property type="protein sequence ID" value="MCJ0826780.1"/>
    <property type="molecule type" value="Genomic_DNA"/>
</dbReference>
<feature type="chain" id="PRO_5046466760" evidence="2">
    <location>
        <begin position="23"/>
        <end position="159"/>
    </location>
</feature>
<dbReference type="PROSITE" id="PS51257">
    <property type="entry name" value="PROKAR_LIPOPROTEIN"/>
    <property type="match status" value="1"/>
</dbReference>
<feature type="region of interest" description="Disordered" evidence="1">
    <location>
        <begin position="138"/>
        <end position="159"/>
    </location>
</feature>
<keyword evidence="4" id="KW-1185">Reference proteome</keyword>
<dbReference type="Proteomes" id="UP001165423">
    <property type="component" value="Unassembled WGS sequence"/>
</dbReference>
<organism evidence="3 4">
    <name type="scientific">Cognatiluteimonas sedimenti</name>
    <dbReference type="NCBI Taxonomy" id="2927791"/>
    <lineage>
        <taxon>Bacteria</taxon>
        <taxon>Pseudomonadati</taxon>
        <taxon>Pseudomonadota</taxon>
        <taxon>Gammaproteobacteria</taxon>
        <taxon>Lysobacterales</taxon>
        <taxon>Lysobacteraceae</taxon>
        <taxon>Cognatiluteimonas</taxon>
    </lineage>
</organism>
<keyword evidence="2" id="KW-0732">Signal</keyword>
<evidence type="ECO:0000313" key="3">
    <source>
        <dbReference type="EMBL" id="MCJ0826780.1"/>
    </source>
</evidence>
<protein>
    <submittedName>
        <fullName evidence="3">Uncharacterized protein</fullName>
    </submittedName>
</protein>
<accession>A0ABT0A711</accession>
<sequence>MRNALPILIVLALASCAQPVRTPPPSAQAPVTDTTPLRFTVQASRNDAWNAIGQILVRTPGVRYDGRAQMLGLNAVRYRGEALMLLARALPLSHTIKTLTTEVSVTTTHGKPMHSDNAAELLALLARQLPAEIESVKAGLAAQQKTKQKTGTGKKERKM</sequence>
<reference evidence="3 4" key="1">
    <citation type="submission" date="2022-03" db="EMBL/GenBank/DDBJ databases">
        <title>Luteimonas soily sp. nov., a novel bacterium isolated from the soil.</title>
        <authorList>
            <person name="Zhang X."/>
        </authorList>
    </citation>
    <scope>NUCLEOTIDE SEQUENCE [LARGE SCALE GENOMIC DNA]</scope>
    <source>
        <strain evidence="3 4">50</strain>
    </source>
</reference>
<feature type="signal peptide" evidence="2">
    <location>
        <begin position="1"/>
        <end position="22"/>
    </location>
</feature>
<comment type="caution">
    <text evidence="3">The sequence shown here is derived from an EMBL/GenBank/DDBJ whole genome shotgun (WGS) entry which is preliminary data.</text>
</comment>
<evidence type="ECO:0000256" key="2">
    <source>
        <dbReference type="SAM" id="SignalP"/>
    </source>
</evidence>
<proteinExistence type="predicted"/>
<dbReference type="RefSeq" id="WP_243322615.1">
    <property type="nucleotide sequence ID" value="NZ_JALGCL010000005.1"/>
</dbReference>
<evidence type="ECO:0000256" key="1">
    <source>
        <dbReference type="SAM" id="MobiDB-lite"/>
    </source>
</evidence>
<name>A0ABT0A711_9GAMM</name>
<evidence type="ECO:0000313" key="4">
    <source>
        <dbReference type="Proteomes" id="UP001165423"/>
    </source>
</evidence>